<keyword evidence="4 9" id="KW-0812">Transmembrane</keyword>
<evidence type="ECO:0000256" key="9">
    <source>
        <dbReference type="SAM" id="Phobius"/>
    </source>
</evidence>
<evidence type="ECO:0000256" key="6">
    <source>
        <dbReference type="ARBA" id="ARBA00022840"/>
    </source>
</evidence>
<dbReference type="SUPFAM" id="SSF52540">
    <property type="entry name" value="P-loop containing nucleoside triphosphate hydrolases"/>
    <property type="match status" value="1"/>
</dbReference>
<comment type="subcellular location">
    <subcellularLocation>
        <location evidence="1">Cell membrane</location>
        <topology evidence="1">Multi-pass membrane protein</topology>
    </subcellularLocation>
</comment>
<dbReference type="InterPro" id="IPR036640">
    <property type="entry name" value="ABC1_TM_sf"/>
</dbReference>
<dbReference type="eggNOG" id="COG1132">
    <property type="taxonomic scope" value="Bacteria"/>
</dbReference>
<feature type="domain" description="ABC transmembrane type-1" evidence="11">
    <location>
        <begin position="16"/>
        <end position="298"/>
    </location>
</feature>
<dbReference type="HOGENOM" id="CLU_000604_84_3_9"/>
<dbReference type="InterPro" id="IPR017871">
    <property type="entry name" value="ABC_transporter-like_CS"/>
</dbReference>
<evidence type="ECO:0000313" key="13">
    <source>
        <dbReference type="Proteomes" id="UP000006238"/>
    </source>
</evidence>
<gene>
    <name evidence="12" type="ORF">BUTYVIB_01943</name>
</gene>
<dbReference type="RefSeq" id="WP_005603826.1">
    <property type="nucleotide sequence ID" value="NZ_GG663524.1"/>
</dbReference>
<protein>
    <submittedName>
        <fullName evidence="12">ABC transporter, ATP-binding protein</fullName>
    </submittedName>
</protein>
<organism evidence="12 13">
    <name type="scientific">Eshraghiella crossota DSM 2876</name>
    <dbReference type="NCBI Taxonomy" id="511680"/>
    <lineage>
        <taxon>Bacteria</taxon>
        <taxon>Bacillati</taxon>
        <taxon>Bacillota</taxon>
        <taxon>Clostridia</taxon>
        <taxon>Lachnospirales</taxon>
        <taxon>Lachnospiraceae</taxon>
        <taxon>Eshraghiella</taxon>
    </lineage>
</organism>
<keyword evidence="6 12" id="KW-0067">ATP-binding</keyword>
<dbReference type="PROSITE" id="PS50893">
    <property type="entry name" value="ABC_TRANSPORTER_2"/>
    <property type="match status" value="1"/>
</dbReference>
<dbReference type="InterPro" id="IPR039421">
    <property type="entry name" value="Type_1_exporter"/>
</dbReference>
<evidence type="ECO:0000259" key="11">
    <source>
        <dbReference type="PROSITE" id="PS50929"/>
    </source>
</evidence>
<proteinExistence type="predicted"/>
<dbReference type="PROSITE" id="PS00211">
    <property type="entry name" value="ABC_TRANSPORTER_1"/>
    <property type="match status" value="1"/>
</dbReference>
<dbReference type="PANTHER" id="PTHR43394">
    <property type="entry name" value="ATP-DEPENDENT PERMEASE MDL1, MITOCHONDRIAL"/>
    <property type="match status" value="1"/>
</dbReference>
<evidence type="ECO:0000256" key="1">
    <source>
        <dbReference type="ARBA" id="ARBA00004651"/>
    </source>
</evidence>
<dbReference type="InterPro" id="IPR011527">
    <property type="entry name" value="ABC1_TM_dom"/>
</dbReference>
<keyword evidence="13" id="KW-1185">Reference proteome</keyword>
<dbReference type="FunFam" id="3.40.50.300:FF:000221">
    <property type="entry name" value="Multidrug ABC transporter ATP-binding protein"/>
    <property type="match status" value="1"/>
</dbReference>
<keyword evidence="8 9" id="KW-0472">Membrane</keyword>
<dbReference type="GO" id="GO:0016887">
    <property type="term" value="F:ATP hydrolysis activity"/>
    <property type="evidence" value="ECO:0007669"/>
    <property type="project" value="InterPro"/>
</dbReference>
<keyword evidence="3" id="KW-1003">Cell membrane</keyword>
<feature type="domain" description="ABC transporter" evidence="10">
    <location>
        <begin position="332"/>
        <end position="567"/>
    </location>
</feature>
<evidence type="ECO:0000259" key="10">
    <source>
        <dbReference type="PROSITE" id="PS50893"/>
    </source>
</evidence>
<dbReference type="Pfam" id="PF00005">
    <property type="entry name" value="ABC_tran"/>
    <property type="match status" value="1"/>
</dbReference>
<evidence type="ECO:0000256" key="7">
    <source>
        <dbReference type="ARBA" id="ARBA00022989"/>
    </source>
</evidence>
<dbReference type="InterPro" id="IPR027417">
    <property type="entry name" value="P-loop_NTPase"/>
</dbReference>
<dbReference type="SUPFAM" id="SSF90123">
    <property type="entry name" value="ABC transporter transmembrane region"/>
    <property type="match status" value="1"/>
</dbReference>
<dbReference type="PANTHER" id="PTHR43394:SF1">
    <property type="entry name" value="ATP-BINDING CASSETTE SUB-FAMILY B MEMBER 10, MITOCHONDRIAL"/>
    <property type="match status" value="1"/>
</dbReference>
<dbReference type="SMART" id="SM00382">
    <property type="entry name" value="AAA"/>
    <property type="match status" value="1"/>
</dbReference>
<dbReference type="PROSITE" id="PS50929">
    <property type="entry name" value="ABC_TM1F"/>
    <property type="match status" value="1"/>
</dbReference>
<dbReference type="Gene3D" id="1.20.1560.10">
    <property type="entry name" value="ABC transporter type 1, transmembrane domain"/>
    <property type="match status" value="1"/>
</dbReference>
<evidence type="ECO:0000256" key="2">
    <source>
        <dbReference type="ARBA" id="ARBA00022448"/>
    </source>
</evidence>
<reference evidence="12 13" key="1">
    <citation type="submission" date="2010-02" db="EMBL/GenBank/DDBJ databases">
        <authorList>
            <person name="Weinstock G."/>
            <person name="Sodergren E."/>
            <person name="Clifton S."/>
            <person name="Fulton L."/>
            <person name="Fulton B."/>
            <person name="Courtney L."/>
            <person name="Fronick C."/>
            <person name="Harrison M."/>
            <person name="Strong C."/>
            <person name="Farmer C."/>
            <person name="Delahaunty K."/>
            <person name="Markovic C."/>
            <person name="Hall O."/>
            <person name="Minx P."/>
            <person name="Tomlinson C."/>
            <person name="Mitreva M."/>
            <person name="Nelson J."/>
            <person name="Hou S."/>
            <person name="Wollam A."/>
            <person name="Pepin K.H."/>
            <person name="Johnson M."/>
            <person name="Bhonagiri V."/>
            <person name="Zhang X."/>
            <person name="Suruliraj S."/>
            <person name="Warren W."/>
            <person name="Chinwalla A."/>
            <person name="Mardis E.R."/>
            <person name="Wilson R.K."/>
        </authorList>
    </citation>
    <scope>NUCLEOTIDE SEQUENCE [LARGE SCALE GENOMIC DNA]</scope>
    <source>
        <strain evidence="12 13">DSM 2876</strain>
    </source>
</reference>
<dbReference type="EMBL" id="ABWN01000034">
    <property type="protein sequence ID" value="EFF67912.1"/>
    <property type="molecule type" value="Genomic_DNA"/>
</dbReference>
<keyword evidence="5" id="KW-0547">Nucleotide-binding</keyword>
<feature type="transmembrane region" description="Helical" evidence="9">
    <location>
        <begin position="133"/>
        <end position="150"/>
    </location>
</feature>
<dbReference type="GO" id="GO:0005524">
    <property type="term" value="F:ATP binding"/>
    <property type="evidence" value="ECO:0007669"/>
    <property type="project" value="UniProtKB-KW"/>
</dbReference>
<comment type="caution">
    <text evidence="12">The sequence shown here is derived from an EMBL/GenBank/DDBJ whole genome shotgun (WGS) entry which is preliminary data.</text>
</comment>
<keyword evidence="2" id="KW-0813">Transport</keyword>
<accession>D4S1H3</accession>
<sequence>MKRLLVYLKGYIKECIFGPLFKLLEATFELIVPLVVAAIIDTGIGTGNKGYIVSRAGILIGLAVVGLASSIIAQYFAAKAATGFATELRHSLFEHIGTFSFTEIDDIGTARLITRMTSDVNSVQSCVNMVLRLFLRSPFIVFGAMIMAFTIDVKCALIFCVAIPALSVVVFSIMLISIPLFKKVQGGLDNILKITRENLTGTRVVRAFNKEDEEIKEFNAGNDTLNKNQLFAGKISALMNPLTFIIVNFAMIILIYSGALKVDAGSLKPGQVIALVNYMSQILVELIKLANLIIQVTKALASANRIAEIFDIHSSMAFPESSDKEENTEYAVEFNNVSLTYNKGGAPSISGLNIKVRKGETIGIIGGTGSGKTTLVYMIPRFYDATEGEVKINGVNVKNYSKEDIRNKVGIVMQKAVLFDGTIRDNMKWGKENATDSEIFDALEEAQALDFVKEKEGVLDYHIAQGGRNLSGGQRQRLTIARAFVKQPEILILDDSASALDYATDARLRKAISEMKNRPTTFIVSQRTASLRSADRIIVLEDGEVAGIGTHDELIKNCSVYVEIYGTDGNKQAGGAD</sequence>
<dbReference type="GO" id="GO:0015421">
    <property type="term" value="F:ABC-type oligopeptide transporter activity"/>
    <property type="evidence" value="ECO:0007669"/>
    <property type="project" value="TreeGrafter"/>
</dbReference>
<name>D4S1H3_9FIRM</name>
<dbReference type="Pfam" id="PF00664">
    <property type="entry name" value="ABC_membrane"/>
    <property type="match status" value="1"/>
</dbReference>
<evidence type="ECO:0000256" key="5">
    <source>
        <dbReference type="ARBA" id="ARBA00022741"/>
    </source>
</evidence>
<dbReference type="Proteomes" id="UP000006238">
    <property type="component" value="Unassembled WGS sequence"/>
</dbReference>
<feature type="transmembrane region" description="Helical" evidence="9">
    <location>
        <begin position="156"/>
        <end position="181"/>
    </location>
</feature>
<evidence type="ECO:0000256" key="8">
    <source>
        <dbReference type="ARBA" id="ARBA00023136"/>
    </source>
</evidence>
<dbReference type="InterPro" id="IPR003593">
    <property type="entry name" value="AAA+_ATPase"/>
</dbReference>
<dbReference type="GeneID" id="98917920"/>
<feature type="transmembrane region" description="Helical" evidence="9">
    <location>
        <begin position="52"/>
        <end position="77"/>
    </location>
</feature>
<evidence type="ECO:0000256" key="3">
    <source>
        <dbReference type="ARBA" id="ARBA00022475"/>
    </source>
</evidence>
<dbReference type="Gene3D" id="3.40.50.300">
    <property type="entry name" value="P-loop containing nucleotide triphosphate hydrolases"/>
    <property type="match status" value="1"/>
</dbReference>
<dbReference type="CDD" id="cd18548">
    <property type="entry name" value="ABC_6TM_Tm287_like"/>
    <property type="match status" value="1"/>
</dbReference>
<evidence type="ECO:0000256" key="4">
    <source>
        <dbReference type="ARBA" id="ARBA00022692"/>
    </source>
</evidence>
<feature type="transmembrane region" description="Helical" evidence="9">
    <location>
        <begin position="237"/>
        <end position="259"/>
    </location>
</feature>
<dbReference type="InterPro" id="IPR003439">
    <property type="entry name" value="ABC_transporter-like_ATP-bd"/>
</dbReference>
<keyword evidence="7 9" id="KW-1133">Transmembrane helix</keyword>
<dbReference type="AlphaFoldDB" id="D4S1H3"/>
<evidence type="ECO:0000313" key="12">
    <source>
        <dbReference type="EMBL" id="EFF67912.1"/>
    </source>
</evidence>
<dbReference type="STRING" id="45851.BHV86_08645"/>
<dbReference type="GO" id="GO:0005886">
    <property type="term" value="C:plasma membrane"/>
    <property type="evidence" value="ECO:0007669"/>
    <property type="project" value="UniProtKB-SubCell"/>
</dbReference>